<evidence type="ECO:0000256" key="7">
    <source>
        <dbReference type="ARBA" id="ARBA00047899"/>
    </source>
</evidence>
<comment type="catalytic activity">
    <reaction evidence="8">
        <text>L-seryl-[protein] + ATP = O-phospho-L-seryl-[protein] + ADP + H(+)</text>
        <dbReference type="Rhea" id="RHEA:17989"/>
        <dbReference type="Rhea" id="RHEA-COMP:9863"/>
        <dbReference type="Rhea" id="RHEA-COMP:11604"/>
        <dbReference type="ChEBI" id="CHEBI:15378"/>
        <dbReference type="ChEBI" id="CHEBI:29999"/>
        <dbReference type="ChEBI" id="CHEBI:30616"/>
        <dbReference type="ChEBI" id="CHEBI:83421"/>
        <dbReference type="ChEBI" id="CHEBI:456216"/>
        <dbReference type="EC" id="2.7.11.1"/>
    </reaction>
</comment>
<evidence type="ECO:0000256" key="3">
    <source>
        <dbReference type="ARBA" id="ARBA00022679"/>
    </source>
</evidence>
<dbReference type="RefSeq" id="WP_165300227.1">
    <property type="nucleotide sequence ID" value="NZ_JAAKZZ010000208.1"/>
</dbReference>
<dbReference type="CDD" id="cd06577">
    <property type="entry name" value="PASTA_pknB"/>
    <property type="match status" value="1"/>
</dbReference>
<keyword evidence="2 14" id="KW-0723">Serine/threonine-protein kinase</keyword>
<comment type="catalytic activity">
    <reaction evidence="7">
        <text>L-threonyl-[protein] + ATP = O-phospho-L-threonyl-[protein] + ADP + H(+)</text>
        <dbReference type="Rhea" id="RHEA:46608"/>
        <dbReference type="Rhea" id="RHEA-COMP:11060"/>
        <dbReference type="Rhea" id="RHEA-COMP:11605"/>
        <dbReference type="ChEBI" id="CHEBI:15378"/>
        <dbReference type="ChEBI" id="CHEBI:30013"/>
        <dbReference type="ChEBI" id="CHEBI:30616"/>
        <dbReference type="ChEBI" id="CHEBI:61977"/>
        <dbReference type="ChEBI" id="CHEBI:456216"/>
        <dbReference type="EC" id="2.7.11.1"/>
    </reaction>
</comment>
<dbReference type="InterPro" id="IPR005543">
    <property type="entry name" value="PASTA_dom"/>
</dbReference>
<evidence type="ECO:0000256" key="4">
    <source>
        <dbReference type="ARBA" id="ARBA00022741"/>
    </source>
</evidence>
<organism evidence="14 15">
    <name type="scientific">Streptomyces boncukensis</name>
    <dbReference type="NCBI Taxonomy" id="2711219"/>
    <lineage>
        <taxon>Bacteria</taxon>
        <taxon>Bacillati</taxon>
        <taxon>Actinomycetota</taxon>
        <taxon>Actinomycetes</taxon>
        <taxon>Kitasatosporales</taxon>
        <taxon>Streptomycetaceae</taxon>
        <taxon>Streptomyces</taxon>
    </lineage>
</organism>
<dbReference type="FunFam" id="3.30.200.20:FF:000035">
    <property type="entry name" value="Serine/threonine protein kinase Stk1"/>
    <property type="match status" value="1"/>
</dbReference>
<evidence type="ECO:0000256" key="9">
    <source>
        <dbReference type="PROSITE-ProRule" id="PRU10141"/>
    </source>
</evidence>
<evidence type="ECO:0000256" key="2">
    <source>
        <dbReference type="ARBA" id="ARBA00022527"/>
    </source>
</evidence>
<dbReference type="Proteomes" id="UP000477722">
    <property type="component" value="Unassembled WGS sequence"/>
</dbReference>
<dbReference type="EC" id="2.7.11.1" evidence="1"/>
<accession>A0A6G4X0B3</accession>
<dbReference type="InterPro" id="IPR000719">
    <property type="entry name" value="Prot_kinase_dom"/>
</dbReference>
<feature type="compositionally biased region" description="Gly residues" evidence="10">
    <location>
        <begin position="461"/>
        <end position="481"/>
    </location>
</feature>
<dbReference type="SUPFAM" id="SSF56112">
    <property type="entry name" value="Protein kinase-like (PK-like)"/>
    <property type="match status" value="1"/>
</dbReference>
<dbReference type="Gene3D" id="3.30.200.20">
    <property type="entry name" value="Phosphorylase Kinase, domain 1"/>
    <property type="match status" value="1"/>
</dbReference>
<dbReference type="Gene3D" id="1.10.510.10">
    <property type="entry name" value="Transferase(Phosphotransferase) domain 1"/>
    <property type="match status" value="1"/>
</dbReference>
<evidence type="ECO:0000256" key="8">
    <source>
        <dbReference type="ARBA" id="ARBA00048679"/>
    </source>
</evidence>
<dbReference type="FunFam" id="1.10.510.10:FF:000021">
    <property type="entry name" value="Serine/threonine protein kinase"/>
    <property type="match status" value="1"/>
</dbReference>
<dbReference type="GO" id="GO:0004674">
    <property type="term" value="F:protein serine/threonine kinase activity"/>
    <property type="evidence" value="ECO:0007669"/>
    <property type="project" value="UniProtKB-KW"/>
</dbReference>
<dbReference type="PROSITE" id="PS00108">
    <property type="entry name" value="PROTEIN_KINASE_ST"/>
    <property type="match status" value="1"/>
</dbReference>
<dbReference type="GO" id="GO:0005524">
    <property type="term" value="F:ATP binding"/>
    <property type="evidence" value="ECO:0007669"/>
    <property type="project" value="UniProtKB-UniRule"/>
</dbReference>
<keyword evidence="5 14" id="KW-0418">Kinase</keyword>
<dbReference type="PROSITE" id="PS51178">
    <property type="entry name" value="PASTA"/>
    <property type="match status" value="1"/>
</dbReference>
<evidence type="ECO:0000313" key="14">
    <source>
        <dbReference type="EMBL" id="NGO70562.1"/>
    </source>
</evidence>
<gene>
    <name evidence="14" type="ORF">G5C65_19840</name>
</gene>
<dbReference type="EMBL" id="JAAKZZ010000208">
    <property type="protein sequence ID" value="NGO70562.1"/>
    <property type="molecule type" value="Genomic_DNA"/>
</dbReference>
<comment type="caution">
    <text evidence="14">The sequence shown here is derived from an EMBL/GenBank/DDBJ whole genome shotgun (WGS) entry which is preliminary data.</text>
</comment>
<keyword evidence="4 9" id="KW-0547">Nucleotide-binding</keyword>
<dbReference type="InterPro" id="IPR008271">
    <property type="entry name" value="Ser/Thr_kinase_AS"/>
</dbReference>
<feature type="domain" description="PASTA" evidence="13">
    <location>
        <begin position="513"/>
        <end position="581"/>
    </location>
</feature>
<dbReference type="PROSITE" id="PS50011">
    <property type="entry name" value="PROTEIN_KINASE_DOM"/>
    <property type="match status" value="1"/>
</dbReference>
<protein>
    <recommendedName>
        <fullName evidence="1">non-specific serine/threonine protein kinase</fullName>
        <ecNumber evidence="1">2.7.11.1</ecNumber>
    </recommendedName>
</protein>
<feature type="compositionally biased region" description="Pro residues" evidence="10">
    <location>
        <begin position="356"/>
        <end position="372"/>
    </location>
</feature>
<dbReference type="PANTHER" id="PTHR43289:SF34">
    <property type="entry name" value="SERINE_THREONINE-PROTEIN KINASE YBDM-RELATED"/>
    <property type="match status" value="1"/>
</dbReference>
<feature type="compositionally biased region" description="Basic and acidic residues" evidence="10">
    <location>
        <begin position="491"/>
        <end position="513"/>
    </location>
</feature>
<feature type="domain" description="Protein kinase" evidence="12">
    <location>
        <begin position="22"/>
        <end position="289"/>
    </location>
</feature>
<dbReference type="InterPro" id="IPR011009">
    <property type="entry name" value="Kinase-like_dom_sf"/>
</dbReference>
<keyword evidence="3" id="KW-0808">Transferase</keyword>
<sequence length="586" mass="60365">MSDDGAMAAGNYVGRMVGGGRFQLRSLLGAGGMASVYLAYDSVLDRQVAVKTLHTELGREQSFRERFRREAQSVAKLTHTNIVSVFDSGEDDIDGAMVPYIVMEYVEGKPLRSVLDEDIAQFGAMPADKALKITGDVLAALEVSHEMGLVHRDIKPGNVMVTRRGVVKVMDFGIARAMQSGVTSMTQTGMVVGTPQYLSPEQALGRGVDARSDLYSVGIMLFELLTGRLPFDADSPLAIAYAHVQEEPVAPSSINQVVPPAVDALVARTLKKNPNERFPSAEAMSDECARIGGSGVASGAAPHIVGGFPSSHSGAGVGNAVFPPVGEAGPPQGTVQQPYQAPGQPQPYGSGGFGPSTPPPTPPMGQQPPYGAPTPAYNAQGGASTPPPYSLAHPASGGGQAGGPGGGKKNGPMIAALVAGAAVVVGLVFLVVALTGDDDGGGGGDEPQAKPKTSESAAPAGSGGTGDSGGSGSGSTDGGAGASQDANSKFKGPDTSRTIDKTKCTDARDSYKDKSKLSMPEFTYKDLTSVKACLRAAGWEVGEVTTEDENVWGKNTVLEQNPEYLDAFDPKKDKVDLTVSSGKPPE</sequence>
<feature type="region of interest" description="Disordered" evidence="10">
    <location>
        <begin position="438"/>
        <end position="513"/>
    </location>
</feature>
<feature type="transmembrane region" description="Helical" evidence="11">
    <location>
        <begin position="413"/>
        <end position="434"/>
    </location>
</feature>
<evidence type="ECO:0000256" key="10">
    <source>
        <dbReference type="SAM" id="MobiDB-lite"/>
    </source>
</evidence>
<evidence type="ECO:0000259" key="13">
    <source>
        <dbReference type="PROSITE" id="PS51178"/>
    </source>
</evidence>
<dbReference type="CDD" id="cd14014">
    <property type="entry name" value="STKc_PknB_like"/>
    <property type="match status" value="1"/>
</dbReference>
<dbReference type="Pfam" id="PF03793">
    <property type="entry name" value="PASTA"/>
    <property type="match status" value="1"/>
</dbReference>
<dbReference type="SMART" id="SM00740">
    <property type="entry name" value="PASTA"/>
    <property type="match status" value="1"/>
</dbReference>
<keyword evidence="11" id="KW-0812">Transmembrane</keyword>
<evidence type="ECO:0000256" key="5">
    <source>
        <dbReference type="ARBA" id="ARBA00022777"/>
    </source>
</evidence>
<dbReference type="Pfam" id="PF00069">
    <property type="entry name" value="Pkinase"/>
    <property type="match status" value="1"/>
</dbReference>
<dbReference type="InterPro" id="IPR017441">
    <property type="entry name" value="Protein_kinase_ATP_BS"/>
</dbReference>
<feature type="compositionally biased region" description="Gly residues" evidence="10">
    <location>
        <begin position="396"/>
        <end position="406"/>
    </location>
</feature>
<feature type="binding site" evidence="9">
    <location>
        <position position="51"/>
    </location>
    <ligand>
        <name>ATP</name>
        <dbReference type="ChEBI" id="CHEBI:30616"/>
    </ligand>
</feature>
<dbReference type="PANTHER" id="PTHR43289">
    <property type="entry name" value="MITOGEN-ACTIVATED PROTEIN KINASE KINASE KINASE 20-RELATED"/>
    <property type="match status" value="1"/>
</dbReference>
<evidence type="ECO:0000256" key="11">
    <source>
        <dbReference type="SAM" id="Phobius"/>
    </source>
</evidence>
<evidence type="ECO:0000313" key="15">
    <source>
        <dbReference type="Proteomes" id="UP000477722"/>
    </source>
</evidence>
<evidence type="ECO:0000256" key="1">
    <source>
        <dbReference type="ARBA" id="ARBA00012513"/>
    </source>
</evidence>
<dbReference type="SMART" id="SM00220">
    <property type="entry name" value="S_TKc"/>
    <property type="match status" value="1"/>
</dbReference>
<keyword evidence="6 9" id="KW-0067">ATP-binding</keyword>
<dbReference type="PROSITE" id="PS00107">
    <property type="entry name" value="PROTEIN_KINASE_ATP"/>
    <property type="match status" value="1"/>
</dbReference>
<keyword evidence="15" id="KW-1185">Reference proteome</keyword>
<reference evidence="14 15" key="1">
    <citation type="submission" date="2020-02" db="EMBL/GenBank/DDBJ databases">
        <title>Whole-genome analyses of novel actinobacteria.</title>
        <authorList>
            <person name="Sahin N."/>
            <person name="Tatar D."/>
        </authorList>
    </citation>
    <scope>NUCLEOTIDE SEQUENCE [LARGE SCALE GENOMIC DNA]</scope>
    <source>
        <strain evidence="14 15">SB3404</strain>
    </source>
</reference>
<dbReference type="GO" id="GO:0045717">
    <property type="term" value="P:negative regulation of fatty acid biosynthetic process"/>
    <property type="evidence" value="ECO:0007669"/>
    <property type="project" value="UniProtKB-ARBA"/>
</dbReference>
<dbReference type="AlphaFoldDB" id="A0A6G4X0B3"/>
<keyword evidence="11" id="KW-0472">Membrane</keyword>
<feature type="region of interest" description="Disordered" evidence="10">
    <location>
        <begin position="318"/>
        <end position="406"/>
    </location>
</feature>
<dbReference type="Gene3D" id="3.30.10.20">
    <property type="match status" value="1"/>
</dbReference>
<keyword evidence="11" id="KW-1133">Transmembrane helix</keyword>
<name>A0A6G4X0B3_9ACTN</name>
<proteinExistence type="predicted"/>
<evidence type="ECO:0000259" key="12">
    <source>
        <dbReference type="PROSITE" id="PS50011"/>
    </source>
</evidence>
<evidence type="ECO:0000256" key="6">
    <source>
        <dbReference type="ARBA" id="ARBA00022840"/>
    </source>
</evidence>
<feature type="compositionally biased region" description="Low complexity" evidence="10">
    <location>
        <begin position="336"/>
        <end position="348"/>
    </location>
</feature>